<keyword evidence="6 8" id="KW-0472">Membrane</keyword>
<comment type="subcellular location">
    <subcellularLocation>
        <location evidence="1 8">Cell outer membrane</location>
        <topology evidence="1 8">Multi-pass membrane protein</topology>
    </subcellularLocation>
</comment>
<evidence type="ECO:0000256" key="4">
    <source>
        <dbReference type="ARBA" id="ARBA00022692"/>
    </source>
</evidence>
<feature type="domain" description="TonB-dependent receptor plug" evidence="12">
    <location>
        <begin position="61"/>
        <end position="166"/>
    </location>
</feature>
<evidence type="ECO:0000259" key="12">
    <source>
        <dbReference type="Pfam" id="PF07715"/>
    </source>
</evidence>
<evidence type="ECO:0000313" key="14">
    <source>
        <dbReference type="Proteomes" id="UP001165393"/>
    </source>
</evidence>
<comment type="caution">
    <text evidence="13">The sequence shown here is derived from an EMBL/GenBank/DDBJ whole genome shotgun (WGS) entry which is preliminary data.</text>
</comment>
<evidence type="ECO:0000256" key="7">
    <source>
        <dbReference type="ARBA" id="ARBA00023237"/>
    </source>
</evidence>
<dbReference type="InterPro" id="IPR037066">
    <property type="entry name" value="Plug_dom_sf"/>
</dbReference>
<keyword evidence="13" id="KW-0675">Receptor</keyword>
<dbReference type="CDD" id="cd01347">
    <property type="entry name" value="ligand_gated_channel"/>
    <property type="match status" value="1"/>
</dbReference>
<protein>
    <submittedName>
        <fullName evidence="13">TonB-dependent receptor</fullName>
    </submittedName>
</protein>
<dbReference type="InterPro" id="IPR039426">
    <property type="entry name" value="TonB-dep_rcpt-like"/>
</dbReference>
<feature type="domain" description="TonB-dependent receptor-like beta-barrel" evidence="11">
    <location>
        <begin position="387"/>
        <end position="814"/>
    </location>
</feature>
<dbReference type="PROSITE" id="PS52016">
    <property type="entry name" value="TONB_DEPENDENT_REC_3"/>
    <property type="match status" value="1"/>
</dbReference>
<evidence type="ECO:0000256" key="2">
    <source>
        <dbReference type="ARBA" id="ARBA00022448"/>
    </source>
</evidence>
<evidence type="ECO:0000256" key="6">
    <source>
        <dbReference type="ARBA" id="ARBA00023136"/>
    </source>
</evidence>
<keyword evidence="2 8" id="KW-0813">Transport</keyword>
<evidence type="ECO:0000256" key="3">
    <source>
        <dbReference type="ARBA" id="ARBA00022452"/>
    </source>
</evidence>
<keyword evidence="7 8" id="KW-0998">Cell outer membrane</keyword>
<dbReference type="Pfam" id="PF07715">
    <property type="entry name" value="Plug"/>
    <property type="match status" value="1"/>
</dbReference>
<dbReference type="EMBL" id="JAMQGP010000001">
    <property type="protein sequence ID" value="MCM2678200.1"/>
    <property type="molecule type" value="Genomic_DNA"/>
</dbReference>
<gene>
    <name evidence="13" type="ORF">NAF29_00750</name>
</gene>
<dbReference type="AlphaFoldDB" id="A0AA41W3U7"/>
<dbReference type="InterPro" id="IPR010104">
    <property type="entry name" value="TonB_rcpt_bac"/>
</dbReference>
<dbReference type="Proteomes" id="UP001165393">
    <property type="component" value="Unassembled WGS sequence"/>
</dbReference>
<feature type="chain" id="PRO_5041260216" evidence="10">
    <location>
        <begin position="31"/>
        <end position="848"/>
    </location>
</feature>
<feature type="signal peptide" evidence="10">
    <location>
        <begin position="1"/>
        <end position="30"/>
    </location>
</feature>
<evidence type="ECO:0000313" key="13">
    <source>
        <dbReference type="EMBL" id="MCM2678200.1"/>
    </source>
</evidence>
<evidence type="ECO:0000256" key="9">
    <source>
        <dbReference type="RuleBase" id="RU003357"/>
    </source>
</evidence>
<dbReference type="PANTHER" id="PTHR40980:SF4">
    <property type="entry name" value="TONB-DEPENDENT RECEPTOR-LIKE BETA-BARREL DOMAIN-CONTAINING PROTEIN"/>
    <property type="match status" value="1"/>
</dbReference>
<keyword evidence="10" id="KW-0732">Signal</keyword>
<keyword evidence="14" id="KW-1185">Reference proteome</keyword>
<reference evidence="13 14" key="1">
    <citation type="journal article" date="2013" name="Antonie Van Leeuwenhoek">
        <title>Echinimonas agarilytica gen. nov., sp. nov., a new gammaproteobacterium isolated from the sea urchin Strongylocentrotus intermedius.</title>
        <authorList>
            <person name="Nedashkovskaya O.I."/>
            <person name="Stenkova A.M."/>
            <person name="Zhukova N.V."/>
            <person name="Van Trappen S."/>
            <person name="Lee J.S."/>
            <person name="Kim S.B."/>
        </authorList>
    </citation>
    <scope>NUCLEOTIDE SEQUENCE [LARGE SCALE GENOMIC DNA]</scope>
    <source>
        <strain evidence="13 14">KMM 6351</strain>
    </source>
</reference>
<evidence type="ECO:0000256" key="5">
    <source>
        <dbReference type="ARBA" id="ARBA00023077"/>
    </source>
</evidence>
<proteinExistence type="inferred from homology"/>
<evidence type="ECO:0000259" key="11">
    <source>
        <dbReference type="Pfam" id="PF00593"/>
    </source>
</evidence>
<dbReference type="PANTHER" id="PTHR40980">
    <property type="entry name" value="PLUG DOMAIN-CONTAINING PROTEIN"/>
    <property type="match status" value="1"/>
</dbReference>
<dbReference type="Gene3D" id="2.40.170.20">
    <property type="entry name" value="TonB-dependent receptor, beta-barrel domain"/>
    <property type="match status" value="1"/>
</dbReference>
<evidence type="ECO:0000256" key="8">
    <source>
        <dbReference type="PROSITE-ProRule" id="PRU01360"/>
    </source>
</evidence>
<dbReference type="GO" id="GO:0009279">
    <property type="term" value="C:cell outer membrane"/>
    <property type="evidence" value="ECO:0007669"/>
    <property type="project" value="UniProtKB-SubCell"/>
</dbReference>
<sequence>MNNLPFILSGLPMKPLALACMAIFSANTMAEVPAVQDDNEQIEHILVIGQAASTSKSLQDQRDANNLITVATADAIGNFPDANASESLQRMVGLSIERDQGEGRFVRVRGLAPDYNAVTINGTRVPSPEAGRRAVALDVVPSDLIQTLTVTKSLTPDMDADSLGGAVDIKSTSAFDRDGMFYKFNAEGGYNDLEEEYSPKITGAYSNTFADDTVGIAMAASWLERKFGSDNVETGGGWDFDEDPAILEELEQRDYQITRERLGLAANFDWRPSDSTTVYLRTLYSEFSDEEQRNAIVTEWEDGTTTDGSVASTEVTRELKDREETQTISSIVLGAEHVLDAWKLDYQIGWSQSEEDNPDYMVSKFEHAEGVDLSVQGSSKPRIQAQQDYYDYDAYELDEIEVSDSFTEDTEHNVRFNVARELDWDDAQVEVKFGVKMSRRDKDNREDIWVLEDLDEAGIADEQLLMSANLGSQSDYSLGDFGRTISANSIRGLAQSVGRHGYEDDVESRINDFDVAEDVDAGYVMATVTQGDMTVIGGLRYESTDFEAKGWRYNDIDETFTERKVSNDYDHWLPSLQMRYNLNQDMVIRAAWTNSIVRPTFEQLAPGFVMEESDGDIEVELGNPELEALESMNLDLAFEYYMGESSLASVGVFYKDIENFVYGSDLAGSPGYEDFDKAETYANGDSADLYGIELNWVKQMDELPAPWSGLLLSANGTYTDSDADISYYDDGERLTRSIPFPSQSDKTANFAIGYEDQDMSLRLSAAYKSKYLLEVDKIDDETYDVYEDDHVQLDFIAKAYVADGIQVYFNALNLTDEAYYTYAKSSRYNVQHEEYGRSFQLGVTVSGL</sequence>
<dbReference type="NCBIfam" id="TIGR01782">
    <property type="entry name" value="TonB-Xanth-Caul"/>
    <property type="match status" value="1"/>
</dbReference>
<dbReference type="InterPro" id="IPR036942">
    <property type="entry name" value="Beta-barrel_TonB_sf"/>
</dbReference>
<accession>A0AA41W3U7</accession>
<keyword evidence="3 8" id="KW-1134">Transmembrane beta strand</keyword>
<organism evidence="13 14">
    <name type="scientific">Echinimonas agarilytica</name>
    <dbReference type="NCBI Taxonomy" id="1215918"/>
    <lineage>
        <taxon>Bacteria</taxon>
        <taxon>Pseudomonadati</taxon>
        <taxon>Pseudomonadota</taxon>
        <taxon>Gammaproteobacteria</taxon>
        <taxon>Alteromonadales</taxon>
        <taxon>Echinimonadaceae</taxon>
        <taxon>Echinimonas</taxon>
    </lineage>
</organism>
<evidence type="ECO:0000256" key="10">
    <source>
        <dbReference type="SAM" id="SignalP"/>
    </source>
</evidence>
<evidence type="ECO:0000256" key="1">
    <source>
        <dbReference type="ARBA" id="ARBA00004571"/>
    </source>
</evidence>
<name>A0AA41W3U7_9GAMM</name>
<dbReference type="RefSeq" id="WP_251259520.1">
    <property type="nucleotide sequence ID" value="NZ_JAMQGP010000001.1"/>
</dbReference>
<dbReference type="InterPro" id="IPR012910">
    <property type="entry name" value="Plug_dom"/>
</dbReference>
<keyword evidence="4 8" id="KW-0812">Transmembrane</keyword>
<dbReference type="SUPFAM" id="SSF56935">
    <property type="entry name" value="Porins"/>
    <property type="match status" value="1"/>
</dbReference>
<dbReference type="Pfam" id="PF00593">
    <property type="entry name" value="TonB_dep_Rec_b-barrel"/>
    <property type="match status" value="1"/>
</dbReference>
<dbReference type="Gene3D" id="2.170.130.10">
    <property type="entry name" value="TonB-dependent receptor, plug domain"/>
    <property type="match status" value="1"/>
</dbReference>
<dbReference type="InterPro" id="IPR000531">
    <property type="entry name" value="Beta-barrel_TonB"/>
</dbReference>
<comment type="similarity">
    <text evidence="8 9">Belongs to the TonB-dependent receptor family.</text>
</comment>
<keyword evidence="5 9" id="KW-0798">TonB box</keyword>